<keyword evidence="2" id="KW-1133">Transmembrane helix</keyword>
<keyword evidence="2" id="KW-0472">Membrane</keyword>
<sequence>PRSNPAAATKPARAPRAAARGSGKGRAPKRSERFRLWLALLPRHWLAVAVIVVVLLIGIPLAVALVGDLGALLLLVGVGGFALGRATARHDIPGTAARGKAPRRRAEGG</sequence>
<evidence type="ECO:0000313" key="4">
    <source>
        <dbReference type="Proteomes" id="UP000278036"/>
    </source>
</evidence>
<feature type="compositionally biased region" description="Low complexity" evidence="1">
    <location>
        <begin position="1"/>
        <end position="21"/>
    </location>
</feature>
<evidence type="ECO:0000256" key="2">
    <source>
        <dbReference type="SAM" id="Phobius"/>
    </source>
</evidence>
<dbReference type="Proteomes" id="UP000278036">
    <property type="component" value="Unassembled WGS sequence"/>
</dbReference>
<accession>A0A3A9J8T0</accession>
<feature type="transmembrane region" description="Helical" evidence="2">
    <location>
        <begin position="36"/>
        <end position="63"/>
    </location>
</feature>
<feature type="transmembrane region" description="Helical" evidence="2">
    <location>
        <begin position="69"/>
        <end position="88"/>
    </location>
</feature>
<organism evidence="3 4">
    <name type="scientific">Teichococcus wenyumeiae</name>
    <dbReference type="NCBI Taxonomy" id="2478470"/>
    <lineage>
        <taxon>Bacteria</taxon>
        <taxon>Pseudomonadati</taxon>
        <taxon>Pseudomonadota</taxon>
        <taxon>Alphaproteobacteria</taxon>
        <taxon>Acetobacterales</taxon>
        <taxon>Roseomonadaceae</taxon>
        <taxon>Roseomonas</taxon>
    </lineage>
</organism>
<dbReference type="EMBL" id="RAQU01000338">
    <property type="protein sequence ID" value="RKK01133.1"/>
    <property type="molecule type" value="Genomic_DNA"/>
</dbReference>
<gene>
    <name evidence="3" type="ORF">D6Z83_26590</name>
</gene>
<keyword evidence="2" id="KW-0812">Transmembrane</keyword>
<dbReference type="RefSeq" id="WP_199708093.1">
    <property type="nucleotide sequence ID" value="NZ_RAQU01000338.1"/>
</dbReference>
<comment type="caution">
    <text evidence="3">The sequence shown here is derived from an EMBL/GenBank/DDBJ whole genome shotgun (WGS) entry which is preliminary data.</text>
</comment>
<feature type="region of interest" description="Disordered" evidence="1">
    <location>
        <begin position="1"/>
        <end position="30"/>
    </location>
</feature>
<reference evidence="3 4" key="1">
    <citation type="submission" date="2018-09" db="EMBL/GenBank/DDBJ databases">
        <title>Roseomonas sp. nov., isolated from feces of Tibetan antelopes in the Qinghai-Tibet plateau, China.</title>
        <authorList>
            <person name="Tian Z."/>
        </authorList>
    </citation>
    <scope>NUCLEOTIDE SEQUENCE [LARGE SCALE GENOMIC DNA]</scope>
    <source>
        <strain evidence="3 4">Z24</strain>
    </source>
</reference>
<dbReference type="InParanoid" id="A0A3A9J8T0"/>
<name>A0A3A9J8T0_9PROT</name>
<protein>
    <submittedName>
        <fullName evidence="3">Uncharacterized protein</fullName>
    </submittedName>
</protein>
<feature type="non-terminal residue" evidence="3">
    <location>
        <position position="1"/>
    </location>
</feature>
<proteinExistence type="predicted"/>
<evidence type="ECO:0000313" key="3">
    <source>
        <dbReference type="EMBL" id="RKK01133.1"/>
    </source>
</evidence>
<evidence type="ECO:0000256" key="1">
    <source>
        <dbReference type="SAM" id="MobiDB-lite"/>
    </source>
</evidence>
<dbReference type="AlphaFoldDB" id="A0A3A9J8T0"/>